<evidence type="ECO:0000256" key="2">
    <source>
        <dbReference type="ARBA" id="ARBA00023125"/>
    </source>
</evidence>
<evidence type="ECO:0000259" key="5">
    <source>
        <dbReference type="PROSITE" id="PS50977"/>
    </source>
</evidence>
<sequence length="206" mass="22400">MTSSPPGSLPVTIAERKRQVVCTELTSAALRLMTSQGFEATTVEQIVTEAGISRRTFSRYFHSKEDVIVQFLGDLGPQLRHQLAGRPADEDPGAALRHTLAAFGDAYGDPSQTPLRLAELMLSTPALHGRYLERQAEWRADLTEEVARRMDTDARADMRPALMTAAAFAAFDVALAAWVDRGGAPPLKSLVNEAFTLLDTPGNAHL</sequence>
<comment type="caution">
    <text evidence="6">The sequence shown here is derived from an EMBL/GenBank/DDBJ whole genome shotgun (WGS) entry which is preliminary data.</text>
</comment>
<keyword evidence="7" id="KW-1185">Reference proteome</keyword>
<dbReference type="Pfam" id="PF17754">
    <property type="entry name" value="TetR_C_14"/>
    <property type="match status" value="1"/>
</dbReference>
<keyword evidence="1" id="KW-0805">Transcription regulation</keyword>
<dbReference type="Proteomes" id="UP001156389">
    <property type="component" value="Unassembled WGS sequence"/>
</dbReference>
<evidence type="ECO:0000313" key="6">
    <source>
        <dbReference type="EMBL" id="MCT2588796.1"/>
    </source>
</evidence>
<dbReference type="PRINTS" id="PR00455">
    <property type="entry name" value="HTHTETR"/>
</dbReference>
<evidence type="ECO:0000313" key="7">
    <source>
        <dbReference type="Proteomes" id="UP001156389"/>
    </source>
</evidence>
<feature type="domain" description="HTH tetR-type" evidence="5">
    <location>
        <begin position="19"/>
        <end position="79"/>
    </location>
</feature>
<evidence type="ECO:0000256" key="1">
    <source>
        <dbReference type="ARBA" id="ARBA00023015"/>
    </source>
</evidence>
<protein>
    <submittedName>
        <fullName evidence="6">TetR family transcriptional regulator</fullName>
    </submittedName>
</protein>
<dbReference type="EMBL" id="JAJAGO010000001">
    <property type="protein sequence ID" value="MCT2588796.1"/>
    <property type="molecule type" value="Genomic_DNA"/>
</dbReference>
<evidence type="ECO:0000256" key="3">
    <source>
        <dbReference type="ARBA" id="ARBA00023163"/>
    </source>
</evidence>
<dbReference type="Pfam" id="PF00440">
    <property type="entry name" value="TetR_N"/>
    <property type="match status" value="1"/>
</dbReference>
<dbReference type="PANTHER" id="PTHR30055">
    <property type="entry name" value="HTH-TYPE TRANSCRIPTIONAL REGULATOR RUTR"/>
    <property type="match status" value="1"/>
</dbReference>
<dbReference type="RefSeq" id="WP_260215725.1">
    <property type="nucleotide sequence ID" value="NZ_JAJAGO010000001.1"/>
</dbReference>
<dbReference type="InterPro" id="IPR001647">
    <property type="entry name" value="HTH_TetR"/>
</dbReference>
<dbReference type="InterPro" id="IPR041347">
    <property type="entry name" value="MftR_C"/>
</dbReference>
<gene>
    <name evidence="6" type="ORF">LHJ74_02385</name>
</gene>
<name>A0ABT2JLW2_9ACTN</name>
<keyword evidence="3" id="KW-0804">Transcription</keyword>
<dbReference type="PROSITE" id="PS50977">
    <property type="entry name" value="HTH_TETR_2"/>
    <property type="match status" value="1"/>
</dbReference>
<dbReference type="PROSITE" id="PS01081">
    <property type="entry name" value="HTH_TETR_1"/>
    <property type="match status" value="1"/>
</dbReference>
<dbReference type="Gene3D" id="1.10.10.60">
    <property type="entry name" value="Homeodomain-like"/>
    <property type="match status" value="1"/>
</dbReference>
<evidence type="ECO:0000256" key="4">
    <source>
        <dbReference type="PROSITE-ProRule" id="PRU00335"/>
    </source>
</evidence>
<keyword evidence="2 4" id="KW-0238">DNA-binding</keyword>
<dbReference type="Gene3D" id="1.10.357.10">
    <property type="entry name" value="Tetracycline Repressor, domain 2"/>
    <property type="match status" value="1"/>
</dbReference>
<accession>A0ABT2JLW2</accession>
<feature type="DNA-binding region" description="H-T-H motif" evidence="4">
    <location>
        <begin position="42"/>
        <end position="61"/>
    </location>
</feature>
<dbReference type="InterPro" id="IPR009057">
    <property type="entry name" value="Homeodomain-like_sf"/>
</dbReference>
<proteinExistence type="predicted"/>
<dbReference type="SUPFAM" id="SSF46689">
    <property type="entry name" value="Homeodomain-like"/>
    <property type="match status" value="1"/>
</dbReference>
<dbReference type="InterPro" id="IPR023772">
    <property type="entry name" value="DNA-bd_HTH_TetR-type_CS"/>
</dbReference>
<organism evidence="6 7">
    <name type="scientific">Streptomyces gossypii</name>
    <dbReference type="NCBI Taxonomy" id="2883101"/>
    <lineage>
        <taxon>Bacteria</taxon>
        <taxon>Bacillati</taxon>
        <taxon>Actinomycetota</taxon>
        <taxon>Actinomycetes</taxon>
        <taxon>Kitasatosporales</taxon>
        <taxon>Streptomycetaceae</taxon>
        <taxon>Streptomyces</taxon>
    </lineage>
</organism>
<reference evidence="6 7" key="1">
    <citation type="submission" date="2021-10" db="EMBL/GenBank/DDBJ databases">
        <title>Streptomyces gossypii sp. nov., isolated from soil collected from cotton field.</title>
        <authorList>
            <person name="Ge X."/>
            <person name="Chen X."/>
            <person name="Liu W."/>
        </authorList>
    </citation>
    <scope>NUCLEOTIDE SEQUENCE [LARGE SCALE GENOMIC DNA]</scope>
    <source>
        <strain evidence="6 7">N2-109</strain>
    </source>
</reference>
<dbReference type="InterPro" id="IPR050109">
    <property type="entry name" value="HTH-type_TetR-like_transc_reg"/>
</dbReference>
<dbReference type="PANTHER" id="PTHR30055:SF238">
    <property type="entry name" value="MYCOFACTOCIN BIOSYNTHESIS TRANSCRIPTIONAL REGULATOR MFTR-RELATED"/>
    <property type="match status" value="1"/>
</dbReference>